<protein>
    <recommendedName>
        <fullName evidence="3">DNA polymerase III subunit alpha</fullName>
    </recommendedName>
</protein>
<name>A0A329QIH8_9ACTN</name>
<dbReference type="AlphaFoldDB" id="A0A329QIH8"/>
<evidence type="ECO:0000313" key="1">
    <source>
        <dbReference type="EMBL" id="RAW11132.1"/>
    </source>
</evidence>
<dbReference type="Proteomes" id="UP000250462">
    <property type="component" value="Unassembled WGS sequence"/>
</dbReference>
<gene>
    <name evidence="1" type="ORF">DPM12_17475</name>
</gene>
<evidence type="ECO:0000313" key="2">
    <source>
        <dbReference type="Proteomes" id="UP000250462"/>
    </source>
</evidence>
<dbReference type="OrthoDB" id="9803237at2"/>
<accession>A0A329QIH8</accession>
<dbReference type="GO" id="GO:0006260">
    <property type="term" value="P:DNA replication"/>
    <property type="evidence" value="ECO:0007669"/>
    <property type="project" value="InterPro"/>
</dbReference>
<dbReference type="PANTHER" id="PTHR32294:SF0">
    <property type="entry name" value="DNA POLYMERASE III SUBUNIT ALPHA"/>
    <property type="match status" value="1"/>
</dbReference>
<proteinExistence type="predicted"/>
<evidence type="ECO:0008006" key="3">
    <source>
        <dbReference type="Google" id="ProtNLM"/>
    </source>
</evidence>
<organism evidence="1 2">
    <name type="scientific">Phytoactinopolyspora halophila</name>
    <dbReference type="NCBI Taxonomy" id="1981511"/>
    <lineage>
        <taxon>Bacteria</taxon>
        <taxon>Bacillati</taxon>
        <taxon>Actinomycetota</taxon>
        <taxon>Actinomycetes</taxon>
        <taxon>Jiangellales</taxon>
        <taxon>Jiangellaceae</taxon>
        <taxon>Phytoactinopolyspora</taxon>
    </lineage>
</organism>
<dbReference type="GO" id="GO:0008408">
    <property type="term" value="F:3'-5' exonuclease activity"/>
    <property type="evidence" value="ECO:0007669"/>
    <property type="project" value="InterPro"/>
</dbReference>
<dbReference type="RefSeq" id="WP_112259640.1">
    <property type="nucleotide sequence ID" value="NZ_QMIG01000022.1"/>
</dbReference>
<sequence length="168" mass="18780">MVRRGLLATADLELERTQRERKGKAGRYYAPLDPPSEAPALPELSFREALRQEREMLGFYITGHPLDYLSRDIEQGASTSADVRDGVDGRKLTLVGLVLDVEKKSIRNNNTMAKFSVEDSSGRCLAHAFGQVAEGAFDGALARLFGQIVVRDEQPEFRVKKADLLEEW</sequence>
<dbReference type="EMBL" id="QMIG01000022">
    <property type="protein sequence ID" value="RAW11132.1"/>
    <property type="molecule type" value="Genomic_DNA"/>
</dbReference>
<comment type="caution">
    <text evidence="1">The sequence shown here is derived from an EMBL/GenBank/DDBJ whole genome shotgun (WGS) entry which is preliminary data.</text>
</comment>
<reference evidence="1 2" key="1">
    <citation type="submission" date="2018-06" db="EMBL/GenBank/DDBJ databases">
        <title>Phytoactinopolyspora halophila sp. nov., a novel halophilic actinomycete isolated from a saline soil in China.</title>
        <authorList>
            <person name="Tang S.-K."/>
        </authorList>
    </citation>
    <scope>NUCLEOTIDE SEQUENCE [LARGE SCALE GENOMIC DNA]</scope>
    <source>
        <strain evidence="1 2">YIM 96934</strain>
    </source>
</reference>
<dbReference type="InterPro" id="IPR004805">
    <property type="entry name" value="DnaE2/DnaE/PolC"/>
</dbReference>
<keyword evidence="2" id="KW-1185">Reference proteome</keyword>
<dbReference type="PANTHER" id="PTHR32294">
    <property type="entry name" value="DNA POLYMERASE III SUBUNIT ALPHA"/>
    <property type="match status" value="1"/>
</dbReference>